<keyword evidence="2" id="KW-0732">Signal</keyword>
<gene>
    <name evidence="3" type="ORF">PAUS00366_LOCUS4487</name>
</gene>
<feature type="chain" id="PRO_5030957417" evidence="2">
    <location>
        <begin position="21"/>
        <end position="387"/>
    </location>
</feature>
<evidence type="ECO:0000256" key="2">
    <source>
        <dbReference type="SAM" id="SignalP"/>
    </source>
</evidence>
<feature type="signal peptide" evidence="2">
    <location>
        <begin position="1"/>
        <end position="20"/>
    </location>
</feature>
<name>A0A7S4ADJ5_9STRA</name>
<organism evidence="3">
    <name type="scientific">Pseudo-nitzschia australis</name>
    <dbReference type="NCBI Taxonomy" id="44445"/>
    <lineage>
        <taxon>Eukaryota</taxon>
        <taxon>Sar</taxon>
        <taxon>Stramenopiles</taxon>
        <taxon>Ochrophyta</taxon>
        <taxon>Bacillariophyta</taxon>
        <taxon>Bacillariophyceae</taxon>
        <taxon>Bacillariophycidae</taxon>
        <taxon>Bacillariales</taxon>
        <taxon>Bacillariaceae</taxon>
        <taxon>Pseudo-nitzschia</taxon>
    </lineage>
</organism>
<protein>
    <submittedName>
        <fullName evidence="3">Uncharacterized protein</fullName>
    </submittedName>
</protein>
<proteinExistence type="predicted"/>
<evidence type="ECO:0000256" key="1">
    <source>
        <dbReference type="SAM" id="MobiDB-lite"/>
    </source>
</evidence>
<feature type="region of interest" description="Disordered" evidence="1">
    <location>
        <begin position="358"/>
        <end position="387"/>
    </location>
</feature>
<evidence type="ECO:0000313" key="3">
    <source>
        <dbReference type="EMBL" id="CAE0711735.1"/>
    </source>
</evidence>
<dbReference type="EMBL" id="HBIX01005635">
    <property type="protein sequence ID" value="CAE0711735.1"/>
    <property type="molecule type" value="Transcribed_RNA"/>
</dbReference>
<dbReference type="AlphaFoldDB" id="A0A7S4ADJ5"/>
<sequence>MVKYLRKLLSSFLLLPLVTPFKTTLPLETKGSRLLSMAMSTSHSELGRVELFFKGPSELQDRVRFLRARGVTSFNIVNKDKKDDVEGWVNSIREVYPEAHVCAHYSLKHNKVPRKGVKEQKELLLQSLKKTDADEILVISGSGEKKEWNTLEALKFAVQDGEGAAFHRSSSLTMSKKLRSPKIAVAYNPYFPSHSDQEKENRRLTEKLATGCVSKIYLQFGTDLERLQKGLELIQNENISSSNGTGSVDIDTDVGIGIAGSLFLPSKKLIAQQKFRPWNGVFLSDKFLKGPEQASAIISKMIQIYKANNVEILWEAPGIRTEKEMEVVQELLHGTATATGVPKVGPLVGKPQKIPSAIRKTSTDDRNNSSLSSADSSVTKRIKRNIA</sequence>
<reference evidence="3" key="1">
    <citation type="submission" date="2021-01" db="EMBL/GenBank/DDBJ databases">
        <authorList>
            <person name="Corre E."/>
            <person name="Pelletier E."/>
            <person name="Niang G."/>
            <person name="Scheremetjew M."/>
            <person name="Finn R."/>
            <person name="Kale V."/>
            <person name="Holt S."/>
            <person name="Cochrane G."/>
            <person name="Meng A."/>
            <person name="Brown T."/>
            <person name="Cohen L."/>
        </authorList>
    </citation>
    <scope>NUCLEOTIDE SEQUENCE</scope>
    <source>
        <strain evidence="3">10249 10 AB</strain>
    </source>
</reference>
<accession>A0A7S4ADJ5</accession>